<feature type="region of interest" description="Disordered" evidence="1">
    <location>
        <begin position="106"/>
        <end position="132"/>
    </location>
</feature>
<dbReference type="Proteomes" id="UP000324222">
    <property type="component" value="Unassembled WGS sequence"/>
</dbReference>
<evidence type="ECO:0000256" key="1">
    <source>
        <dbReference type="SAM" id="MobiDB-lite"/>
    </source>
</evidence>
<dbReference type="EMBL" id="VSRR010138974">
    <property type="protein sequence ID" value="MPD03996.1"/>
    <property type="molecule type" value="Genomic_DNA"/>
</dbReference>
<evidence type="ECO:0000313" key="2">
    <source>
        <dbReference type="EMBL" id="MPD03996.1"/>
    </source>
</evidence>
<evidence type="ECO:0000313" key="3">
    <source>
        <dbReference type="Proteomes" id="UP000324222"/>
    </source>
</evidence>
<feature type="compositionally biased region" description="Basic and acidic residues" evidence="1">
    <location>
        <begin position="17"/>
        <end position="26"/>
    </location>
</feature>
<feature type="region of interest" description="Disordered" evidence="1">
    <location>
        <begin position="1"/>
        <end position="29"/>
    </location>
</feature>
<feature type="compositionally biased region" description="Low complexity" evidence="1">
    <location>
        <begin position="43"/>
        <end position="69"/>
    </location>
</feature>
<comment type="caution">
    <text evidence="2">The sequence shown here is derived from an EMBL/GenBank/DDBJ whole genome shotgun (WGS) entry which is preliminary data.</text>
</comment>
<keyword evidence="3" id="KW-1185">Reference proteome</keyword>
<accession>A0A5B7KB10</accession>
<dbReference type="AlphaFoldDB" id="A0A5B7KB10"/>
<organism evidence="2 3">
    <name type="scientific">Portunus trituberculatus</name>
    <name type="common">Swimming crab</name>
    <name type="synonym">Neptunus trituberculatus</name>
    <dbReference type="NCBI Taxonomy" id="210409"/>
    <lineage>
        <taxon>Eukaryota</taxon>
        <taxon>Metazoa</taxon>
        <taxon>Ecdysozoa</taxon>
        <taxon>Arthropoda</taxon>
        <taxon>Crustacea</taxon>
        <taxon>Multicrustacea</taxon>
        <taxon>Malacostraca</taxon>
        <taxon>Eumalacostraca</taxon>
        <taxon>Eucarida</taxon>
        <taxon>Decapoda</taxon>
        <taxon>Pleocyemata</taxon>
        <taxon>Brachyura</taxon>
        <taxon>Eubrachyura</taxon>
        <taxon>Portunoidea</taxon>
        <taxon>Portunidae</taxon>
        <taxon>Portuninae</taxon>
        <taxon>Portunus</taxon>
    </lineage>
</organism>
<feature type="region of interest" description="Disordered" evidence="1">
    <location>
        <begin position="43"/>
        <end position="85"/>
    </location>
</feature>
<proteinExistence type="predicted"/>
<sequence>MPSNRSNSPANRRRKESRTAANREDPPVVASVGLLAAVREVPAASEAPTPAAAQARAAASEAPAAPTPQGLEGLQEASAAPNPEASAGLALAQALAAPRVLVPHLAPPPAGPTATLKPPPSHQALLHHKTPPQTPLHSLPVTFLYLFSPATLLTSSMHVSQCFITFFPPESPYSSPLPYYYAYLAKN</sequence>
<feature type="compositionally biased region" description="Low complexity" evidence="1">
    <location>
        <begin position="1"/>
        <end position="10"/>
    </location>
</feature>
<protein>
    <submittedName>
        <fullName evidence="2">Uncharacterized protein</fullName>
    </submittedName>
</protein>
<name>A0A5B7KB10_PORTR</name>
<reference evidence="2 3" key="1">
    <citation type="submission" date="2019-05" db="EMBL/GenBank/DDBJ databases">
        <title>Another draft genome of Portunus trituberculatus and its Hox gene families provides insights of decapod evolution.</title>
        <authorList>
            <person name="Jeong J.-H."/>
            <person name="Song I."/>
            <person name="Kim S."/>
            <person name="Choi T."/>
            <person name="Kim D."/>
            <person name="Ryu S."/>
            <person name="Kim W."/>
        </authorList>
    </citation>
    <scope>NUCLEOTIDE SEQUENCE [LARGE SCALE GENOMIC DNA]</scope>
    <source>
        <tissue evidence="2">Muscle</tissue>
    </source>
</reference>
<feature type="compositionally biased region" description="Low complexity" evidence="1">
    <location>
        <begin position="76"/>
        <end position="85"/>
    </location>
</feature>
<feature type="compositionally biased region" description="Pro residues" evidence="1">
    <location>
        <begin position="106"/>
        <end position="121"/>
    </location>
</feature>
<gene>
    <name evidence="2" type="ORF">E2C01_099661</name>
</gene>